<protein>
    <recommendedName>
        <fullName evidence="1">CARDB domain-containing protein</fullName>
    </recommendedName>
</protein>
<evidence type="ECO:0000313" key="2">
    <source>
        <dbReference type="EMBL" id="NOK13537.1"/>
    </source>
</evidence>
<gene>
    <name evidence="2" type="ORF">HNS30_31265</name>
</gene>
<dbReference type="Gene3D" id="2.60.40.10">
    <property type="entry name" value="Immunoglobulins"/>
    <property type="match status" value="4"/>
</dbReference>
<feature type="domain" description="CARDB" evidence="1">
    <location>
        <begin position="399"/>
        <end position="521"/>
    </location>
</feature>
<organism evidence="2 3">
    <name type="scientific">Corallococcus exercitus</name>
    <dbReference type="NCBI Taxonomy" id="2316736"/>
    <lineage>
        <taxon>Bacteria</taxon>
        <taxon>Pseudomonadati</taxon>
        <taxon>Myxococcota</taxon>
        <taxon>Myxococcia</taxon>
        <taxon>Myxococcales</taxon>
        <taxon>Cystobacterineae</taxon>
        <taxon>Myxococcaceae</taxon>
        <taxon>Corallococcus</taxon>
    </lineage>
</organism>
<dbReference type="Pfam" id="PF07705">
    <property type="entry name" value="CARDB"/>
    <property type="match status" value="4"/>
</dbReference>
<name>A0A7Y4K0M6_9BACT</name>
<dbReference type="InterPro" id="IPR011635">
    <property type="entry name" value="CARDB"/>
</dbReference>
<accession>A0A7Y4K0M6</accession>
<reference evidence="2 3" key="1">
    <citation type="submission" date="2020-05" db="EMBL/GenBank/DDBJ databases">
        <authorList>
            <person name="Whitworth D."/>
        </authorList>
    </citation>
    <scope>NUCLEOTIDE SEQUENCE [LARGE SCALE GENOMIC DNA]</scope>
    <source>
        <strain evidence="2 3">CA046A</strain>
    </source>
</reference>
<dbReference type="EMBL" id="JABFJW010000337">
    <property type="protein sequence ID" value="NOK13537.1"/>
    <property type="molecule type" value="Genomic_DNA"/>
</dbReference>
<sequence>MDHGPDLIITELRAPDSVRGGDPFTATVKVCNQGSAAAFPQSGGTFLQVYLSTTSTQEVPAPNAPPSTQQVTVGEVDVGPLEVQQCVTRAVLANAQTPSGQPGTAFYLGASIDTGQSVTELDETNNGFVHGLMGVGLGPDLVVSEVHTPASVRLGAGFLADVRVCNVGTMPSSSTEAKIYLSTLDTLSLPTPGSPAATQVPVGTVPVPVLEAGECLTVRTQAFAEPPPAATQPEQPLYVGAIIDPDQQRPELREDNNTRVAGRLGVGLGPDLVVTDLTGPANVSPGRPFSGSVKVCNVGTDRAMDVRADVLLSTEASLSSSQVPGSQTESFVAQAQAPGLDAGRCVTLPVSGISYPPSAFQPGAPLYLGARVDGMQSVPELRDDNNTFTKGTVGEGHGPDLVVRSMKGPGNLPDSPSFLIEARVCNVGTESLSGSAYLELFLATEAAVTIPPSSGPYPMQTQAPLGGENVSYLPAGQCQTVAVNAYRTLPTGAQPGQPLYLGAAIDSIRSVQELNEDNNTFIQG</sequence>
<dbReference type="RefSeq" id="WP_301340496.1">
    <property type="nucleotide sequence ID" value="NZ_JABFJW010000337.1"/>
</dbReference>
<dbReference type="Proteomes" id="UP000528460">
    <property type="component" value="Unassembled WGS sequence"/>
</dbReference>
<evidence type="ECO:0000259" key="1">
    <source>
        <dbReference type="Pfam" id="PF07705"/>
    </source>
</evidence>
<comment type="caution">
    <text evidence="2">The sequence shown here is derived from an EMBL/GenBank/DDBJ whole genome shotgun (WGS) entry which is preliminary data.</text>
</comment>
<dbReference type="InterPro" id="IPR013783">
    <property type="entry name" value="Ig-like_fold"/>
</dbReference>
<proteinExistence type="predicted"/>
<feature type="non-terminal residue" evidence="2">
    <location>
        <position position="524"/>
    </location>
</feature>
<feature type="domain" description="CARDB" evidence="1">
    <location>
        <begin position="5"/>
        <end position="128"/>
    </location>
</feature>
<feature type="domain" description="CARDB" evidence="1">
    <location>
        <begin position="139"/>
        <end position="259"/>
    </location>
</feature>
<dbReference type="AlphaFoldDB" id="A0A7Y4K0M6"/>
<feature type="domain" description="CARDB" evidence="1">
    <location>
        <begin position="270"/>
        <end position="390"/>
    </location>
</feature>
<evidence type="ECO:0000313" key="3">
    <source>
        <dbReference type="Proteomes" id="UP000528460"/>
    </source>
</evidence>